<name>A0A852LKF4_9AVES</name>
<reference evidence="1 2" key="1">
    <citation type="submission" date="2020-02" db="EMBL/GenBank/DDBJ databases">
        <title>Bird 10,000 Genomes (B10K) Project - Family phase.</title>
        <authorList>
            <person name="Zhang G."/>
        </authorList>
    </citation>
    <scope>NUCLEOTIDE SEQUENCE [LARGE SCALE GENOMIC DNA]</scope>
    <source>
        <strain evidence="1">B10K-DU-017-21</strain>
    </source>
</reference>
<evidence type="ECO:0000313" key="2">
    <source>
        <dbReference type="Proteomes" id="UP000632886"/>
    </source>
</evidence>
<gene>
    <name evidence="1" type="primary">Itpripl1_0</name>
    <name evidence="1" type="ORF">CENBEN_R15177</name>
</gene>
<dbReference type="AlphaFoldDB" id="A0A852LKF4"/>
<accession>A0A852LKF4</accession>
<feature type="non-terminal residue" evidence="1">
    <location>
        <position position="1"/>
    </location>
</feature>
<dbReference type="Proteomes" id="UP000632886">
    <property type="component" value="Unassembled WGS sequence"/>
</dbReference>
<keyword evidence="2" id="KW-1185">Reference proteome</keyword>
<dbReference type="EMBL" id="WBNK01000051">
    <property type="protein sequence ID" value="NXX88665.1"/>
    <property type="molecule type" value="Genomic_DNA"/>
</dbReference>
<proteinExistence type="predicted"/>
<sequence length="146" mass="16658">WKVHENSISYCLHVLLQPPAGHSFRLEPDSTGQPPEGHSIFRVVPECLCSREQELGDVFCFLHHTEEELPTVAQSLYCLHTLCTGPYLDVEKISCWVQLLVRSAWQILPQSHCFQLRVLPSSQSFKFQLTSTSEINICAEMKFAVQ</sequence>
<evidence type="ECO:0000313" key="1">
    <source>
        <dbReference type="EMBL" id="NXX88665.1"/>
    </source>
</evidence>
<feature type="non-terminal residue" evidence="1">
    <location>
        <position position="146"/>
    </location>
</feature>
<organism evidence="1 2">
    <name type="scientific">Centropus bengalensis</name>
    <name type="common">lesser coucal</name>
    <dbReference type="NCBI Taxonomy" id="1463675"/>
    <lineage>
        <taxon>Eukaryota</taxon>
        <taxon>Metazoa</taxon>
        <taxon>Chordata</taxon>
        <taxon>Craniata</taxon>
        <taxon>Vertebrata</taxon>
        <taxon>Euteleostomi</taxon>
        <taxon>Archelosauria</taxon>
        <taxon>Archosauria</taxon>
        <taxon>Dinosauria</taxon>
        <taxon>Saurischia</taxon>
        <taxon>Theropoda</taxon>
        <taxon>Coelurosauria</taxon>
        <taxon>Aves</taxon>
        <taxon>Neognathae</taxon>
        <taxon>Neoaves</taxon>
        <taxon>Otidimorphae</taxon>
        <taxon>Cuculiformes</taxon>
        <taxon>Centropidae</taxon>
        <taxon>Centropus</taxon>
    </lineage>
</organism>
<protein>
    <submittedName>
        <fullName evidence="1">IPIL1 protein</fullName>
    </submittedName>
</protein>
<comment type="caution">
    <text evidence="1">The sequence shown here is derived from an EMBL/GenBank/DDBJ whole genome shotgun (WGS) entry which is preliminary data.</text>
</comment>